<comment type="caution">
    <text evidence="1">The sequence shown here is derived from an EMBL/GenBank/DDBJ whole genome shotgun (WGS) entry which is preliminary data.</text>
</comment>
<dbReference type="RefSeq" id="WP_168080342.1">
    <property type="nucleotide sequence ID" value="NZ_JAAVJI010000001.1"/>
</dbReference>
<sequence length="97" mass="10329">MATLHVVSSPPSTDSRLNSCLRVLGPGDALLLCGEAVQALREPSPMAQTLSALPAGALYALGEDCDARELEQTLAHQVDYTAFVALSLAYDRVNTWL</sequence>
<reference evidence="1 2" key="1">
    <citation type="submission" date="2020-03" db="EMBL/GenBank/DDBJ databases">
        <authorList>
            <person name="Wang L."/>
            <person name="He N."/>
            <person name="Li Y."/>
            <person name="Fang Y."/>
            <person name="Zhang F."/>
        </authorList>
    </citation>
    <scope>NUCLEOTIDE SEQUENCE [LARGE SCALE GENOMIC DNA]</scope>
    <source>
        <strain evidence="2">hsmgli-8</strain>
    </source>
</reference>
<dbReference type="Pfam" id="PF04077">
    <property type="entry name" value="DsrH"/>
    <property type="match status" value="1"/>
</dbReference>
<dbReference type="Proteomes" id="UP000746535">
    <property type="component" value="Unassembled WGS sequence"/>
</dbReference>
<dbReference type="NCBIfam" id="TIGR03011">
    <property type="entry name" value="sulf_tusB_dsrH"/>
    <property type="match status" value="1"/>
</dbReference>
<dbReference type="InterPro" id="IPR027396">
    <property type="entry name" value="DsrEFH-like"/>
</dbReference>
<accession>A0ABX0YAI9</accession>
<proteinExistence type="predicted"/>
<dbReference type="SUPFAM" id="SSF75169">
    <property type="entry name" value="DsrEFH-like"/>
    <property type="match status" value="1"/>
</dbReference>
<dbReference type="PANTHER" id="PTHR37526:SF1">
    <property type="entry name" value="PROTEIN TUSB"/>
    <property type="match status" value="1"/>
</dbReference>
<organism evidence="1 2">
    <name type="scientific">Pseudomonas quercus</name>
    <dbReference type="NCBI Taxonomy" id="2722792"/>
    <lineage>
        <taxon>Bacteria</taxon>
        <taxon>Pseudomonadati</taxon>
        <taxon>Pseudomonadota</taxon>
        <taxon>Gammaproteobacteria</taxon>
        <taxon>Pseudomonadales</taxon>
        <taxon>Pseudomonadaceae</taxon>
        <taxon>Pseudomonas</taxon>
    </lineage>
</organism>
<dbReference type="PANTHER" id="PTHR37526">
    <property type="entry name" value="PROTEIN TUSB"/>
    <property type="match status" value="1"/>
</dbReference>
<name>A0ABX0YAI9_9PSED</name>
<keyword evidence="2" id="KW-1185">Reference proteome</keyword>
<evidence type="ECO:0000313" key="2">
    <source>
        <dbReference type="Proteomes" id="UP000746535"/>
    </source>
</evidence>
<evidence type="ECO:0000313" key="1">
    <source>
        <dbReference type="EMBL" id="NJO99301.1"/>
    </source>
</evidence>
<dbReference type="EMBL" id="JAAVJI010000001">
    <property type="protein sequence ID" value="NJO99301.1"/>
    <property type="molecule type" value="Genomic_DNA"/>
</dbReference>
<gene>
    <name evidence="1" type="primary">dsrH</name>
    <name evidence="1" type="ORF">HBH25_00240</name>
</gene>
<dbReference type="Gene3D" id="3.40.1260.10">
    <property type="entry name" value="DsrEFH-like"/>
    <property type="match status" value="1"/>
</dbReference>
<dbReference type="InterPro" id="IPR007215">
    <property type="entry name" value="Sulphur_relay_TusB/DsrH"/>
</dbReference>
<protein>
    <submittedName>
        <fullName evidence="1">Sulfurtransferase complex subunit TusB</fullName>
    </submittedName>
</protein>